<protein>
    <recommendedName>
        <fullName evidence="3">F-box domain-containing protein</fullName>
    </recommendedName>
</protein>
<sequence>MDLLQQYLSTKRVQEPLIMPPQTLSVALETLRTEERCVEKLETQQAEITASLRLRQHRIATIRNLLTPIRRIPPEILTEIFLQYVQSENSLDWQPSEKQQRLGSLVYLPPAVVLSQVCWSWRRTAEMQPCLWAKLSFTIKKSPPDPELLGVWLHRSGTLPLDIEIRAFRYDYPKFSDDLLNTLLSFSARWRSLHFERFRISDIQRLLNQPHREVHVPLLEDVTFNCDYFPSGHSSLSVIEEAPQLITFRIDAEIDIVGPTETLKTTLITHLDLSGEAIPSDIFEFLKPCHLLQEFTLNILDLDDPVEIPSYDIIQFPHLRILCINFIQNFGCPQIFNGLKLPSLSELSIDHDLSYESLDKSELANRISPIPFLIGLHERSKFELLEFSLLNTATVSTMDLLDFLRRLPSLQILNLQDCHLDTGDFVKALRVSKSMATEDIYLPRLTKLCYIQDNIDEADPSCCCVTCMLPESLDPFEQTARMSHMVAGRYDPRVYSGDWCDWQDSWPVSRLQGGLVVSSAVLLDHYLDEDYVDDLWYDRLNEETNRLKGLQRQGMSLKIV</sequence>
<organism evidence="1 2">
    <name type="scientific">Marasmiellus scandens</name>
    <dbReference type="NCBI Taxonomy" id="2682957"/>
    <lineage>
        <taxon>Eukaryota</taxon>
        <taxon>Fungi</taxon>
        <taxon>Dikarya</taxon>
        <taxon>Basidiomycota</taxon>
        <taxon>Agaricomycotina</taxon>
        <taxon>Agaricomycetes</taxon>
        <taxon>Agaricomycetidae</taxon>
        <taxon>Agaricales</taxon>
        <taxon>Marasmiineae</taxon>
        <taxon>Omphalotaceae</taxon>
        <taxon>Marasmiellus</taxon>
    </lineage>
</organism>
<accession>A0ABR1JIQ2</accession>
<dbReference type="Proteomes" id="UP001498398">
    <property type="component" value="Unassembled WGS sequence"/>
</dbReference>
<dbReference type="Gene3D" id="3.80.10.10">
    <property type="entry name" value="Ribonuclease Inhibitor"/>
    <property type="match status" value="1"/>
</dbReference>
<dbReference type="InterPro" id="IPR032675">
    <property type="entry name" value="LRR_dom_sf"/>
</dbReference>
<gene>
    <name evidence="1" type="ORF">VKT23_007900</name>
</gene>
<evidence type="ECO:0000313" key="1">
    <source>
        <dbReference type="EMBL" id="KAK7462299.1"/>
    </source>
</evidence>
<evidence type="ECO:0000313" key="2">
    <source>
        <dbReference type="Proteomes" id="UP001498398"/>
    </source>
</evidence>
<dbReference type="EMBL" id="JBANRG010000011">
    <property type="protein sequence ID" value="KAK7462299.1"/>
    <property type="molecule type" value="Genomic_DNA"/>
</dbReference>
<comment type="caution">
    <text evidence="1">The sequence shown here is derived from an EMBL/GenBank/DDBJ whole genome shotgun (WGS) entry which is preliminary data.</text>
</comment>
<dbReference type="SUPFAM" id="SSF52047">
    <property type="entry name" value="RNI-like"/>
    <property type="match status" value="1"/>
</dbReference>
<reference evidence="1 2" key="1">
    <citation type="submission" date="2024-01" db="EMBL/GenBank/DDBJ databases">
        <title>A draft genome for the cacao thread blight pathogen Marasmiellus scandens.</title>
        <authorList>
            <person name="Baruah I.K."/>
            <person name="Leung J."/>
            <person name="Bukari Y."/>
            <person name="Amoako-Attah I."/>
            <person name="Meinhardt L.W."/>
            <person name="Bailey B.A."/>
            <person name="Cohen S.P."/>
        </authorList>
    </citation>
    <scope>NUCLEOTIDE SEQUENCE [LARGE SCALE GENOMIC DNA]</scope>
    <source>
        <strain evidence="1 2">GH-19</strain>
    </source>
</reference>
<name>A0ABR1JIQ2_9AGAR</name>
<keyword evidence="2" id="KW-1185">Reference proteome</keyword>
<evidence type="ECO:0008006" key="3">
    <source>
        <dbReference type="Google" id="ProtNLM"/>
    </source>
</evidence>
<proteinExistence type="predicted"/>